<comment type="caution">
    <text evidence="2">The sequence shown here is derived from an EMBL/GenBank/DDBJ whole genome shotgun (WGS) entry which is preliminary data.</text>
</comment>
<protein>
    <recommendedName>
        <fullName evidence="1">DUF6891 domain-containing protein</fullName>
    </recommendedName>
</protein>
<dbReference type="InterPro" id="IPR054186">
    <property type="entry name" value="DUF6891"/>
</dbReference>
<evidence type="ECO:0000313" key="2">
    <source>
        <dbReference type="EMBL" id="MFA1556723.1"/>
    </source>
</evidence>
<feature type="non-terminal residue" evidence="2">
    <location>
        <position position="1"/>
    </location>
</feature>
<dbReference type="Proteomes" id="UP001569904">
    <property type="component" value="Unassembled WGS sequence"/>
</dbReference>
<evidence type="ECO:0000313" key="3">
    <source>
        <dbReference type="Proteomes" id="UP001569904"/>
    </source>
</evidence>
<reference evidence="2 3" key="1">
    <citation type="submission" date="2023-11" db="EMBL/GenBank/DDBJ databases">
        <title>Actinomadura monticuli sp. nov., isolated from volcanic ash.</title>
        <authorList>
            <person name="Lee S.D."/>
            <person name="Yang H."/>
            <person name="Kim I.S."/>
        </authorList>
    </citation>
    <scope>NUCLEOTIDE SEQUENCE [LARGE SCALE GENOMIC DNA]</scope>
    <source>
        <strain evidence="2 3">DSM 45346</strain>
    </source>
</reference>
<organism evidence="2 3">
    <name type="scientific">Actinomadura chokoriensis</name>
    <dbReference type="NCBI Taxonomy" id="454156"/>
    <lineage>
        <taxon>Bacteria</taxon>
        <taxon>Bacillati</taxon>
        <taxon>Actinomycetota</taxon>
        <taxon>Actinomycetes</taxon>
        <taxon>Streptosporangiales</taxon>
        <taxon>Thermomonosporaceae</taxon>
        <taxon>Actinomadura</taxon>
    </lineage>
</organism>
<name>A0ABV4R4C4_9ACTN</name>
<sequence length="133" mass="14798">DGVGCGDQPVYQGLLYVRRNSINSRSCCDQPTRPRMKKGQSCGVTEIAGQIPEGSVMDGYVFFHEQDTESVLFDDELLLSYGTFGSESETQKVVEVGERVVAALQAEGLRTEWEGSPAERITVFMEWRNRLVA</sequence>
<keyword evidence="3" id="KW-1185">Reference proteome</keyword>
<gene>
    <name evidence="2" type="ORF">SM436_23775</name>
</gene>
<proteinExistence type="predicted"/>
<evidence type="ECO:0000259" key="1">
    <source>
        <dbReference type="Pfam" id="PF21831"/>
    </source>
</evidence>
<dbReference type="Pfam" id="PF21831">
    <property type="entry name" value="DUF6891"/>
    <property type="match status" value="1"/>
</dbReference>
<accession>A0ABV4R4C4</accession>
<feature type="domain" description="DUF6891" evidence="1">
    <location>
        <begin position="37"/>
        <end position="131"/>
    </location>
</feature>
<dbReference type="EMBL" id="JAXCEH010000016">
    <property type="protein sequence ID" value="MFA1556723.1"/>
    <property type="molecule type" value="Genomic_DNA"/>
</dbReference>